<dbReference type="EMBL" id="CP017786">
    <property type="protein sequence ID" value="AOZ88162.1"/>
    <property type="molecule type" value="Genomic_DNA"/>
</dbReference>
<gene>
    <name evidence="3" type="ORF">BK049_05250</name>
</gene>
<dbReference type="AlphaFoldDB" id="A0AAC9NB25"/>
<proteinExistence type="predicted"/>
<dbReference type="PANTHER" id="PTHR46558">
    <property type="entry name" value="TRACRIPTIONAL REGULATORY PROTEIN-RELATED-RELATED"/>
    <property type="match status" value="1"/>
</dbReference>
<evidence type="ECO:0000256" key="1">
    <source>
        <dbReference type="ARBA" id="ARBA00023125"/>
    </source>
</evidence>
<dbReference type="PROSITE" id="PS50943">
    <property type="entry name" value="HTH_CROC1"/>
    <property type="match status" value="1"/>
</dbReference>
<dbReference type="KEGG" id="bxi:BK049_05250"/>
<dbReference type="InterPro" id="IPR001387">
    <property type="entry name" value="Cro/C1-type_HTH"/>
</dbReference>
<dbReference type="RefSeq" id="WP_071168017.1">
    <property type="nucleotide sequence ID" value="NZ_CP017786.1"/>
</dbReference>
<dbReference type="CDD" id="cd00093">
    <property type="entry name" value="HTH_XRE"/>
    <property type="match status" value="1"/>
</dbReference>
<evidence type="ECO:0000259" key="2">
    <source>
        <dbReference type="PROSITE" id="PS50943"/>
    </source>
</evidence>
<feature type="domain" description="HTH cro/C1-type" evidence="2">
    <location>
        <begin position="6"/>
        <end position="60"/>
    </location>
</feature>
<dbReference type="Pfam" id="PF01381">
    <property type="entry name" value="HTH_3"/>
    <property type="match status" value="1"/>
</dbReference>
<protein>
    <submittedName>
        <fullName evidence="3">Transcriptional regulator</fullName>
    </submittedName>
</protein>
<dbReference type="SUPFAM" id="SSF47413">
    <property type="entry name" value="lambda repressor-like DNA-binding domains"/>
    <property type="match status" value="1"/>
</dbReference>
<accession>A0AAC9NB25</accession>
<keyword evidence="1" id="KW-0238">DNA-binding</keyword>
<dbReference type="Gene3D" id="1.10.260.40">
    <property type="entry name" value="lambda repressor-like DNA-binding domains"/>
    <property type="match status" value="1"/>
</dbReference>
<dbReference type="GO" id="GO:0003677">
    <property type="term" value="F:DNA binding"/>
    <property type="evidence" value="ECO:0007669"/>
    <property type="project" value="UniProtKB-KW"/>
</dbReference>
<evidence type="ECO:0000313" key="3">
    <source>
        <dbReference type="EMBL" id="AOZ88162.1"/>
    </source>
</evidence>
<dbReference type="InterPro" id="IPR010982">
    <property type="entry name" value="Lambda_DNA-bd_dom_sf"/>
</dbReference>
<name>A0AAC9NB25_9BACI</name>
<evidence type="ECO:0000313" key="4">
    <source>
        <dbReference type="Proteomes" id="UP000177709"/>
    </source>
</evidence>
<dbReference type="SMART" id="SM00530">
    <property type="entry name" value="HTH_XRE"/>
    <property type="match status" value="1"/>
</dbReference>
<dbReference type="Proteomes" id="UP000177709">
    <property type="component" value="Chromosome"/>
</dbReference>
<organism evidence="3 4">
    <name type="scientific">Bacillus xiamenensis</name>
    <dbReference type="NCBI Taxonomy" id="1178537"/>
    <lineage>
        <taxon>Bacteria</taxon>
        <taxon>Bacillati</taxon>
        <taxon>Bacillota</taxon>
        <taxon>Bacilli</taxon>
        <taxon>Bacillales</taxon>
        <taxon>Bacillaceae</taxon>
        <taxon>Bacillus</taxon>
    </lineage>
</organism>
<reference evidence="3 4" key="1">
    <citation type="submission" date="2016-10" db="EMBL/GenBank/DDBJ databases">
        <title>Whole genome sequence of hyper active fibrinolysis bacterium Bacillus pumilus strain VV3 isolated from fermented rice.</title>
        <authorList>
            <person name="Mariadas V.A."/>
            <person name="Vijayaraghavan P."/>
            <person name="Dhandapani V."/>
        </authorList>
    </citation>
    <scope>NUCLEOTIDE SEQUENCE [LARGE SCALE GENOMIC DNA]</scope>
    <source>
        <strain evidence="3 4">VV3</strain>
    </source>
</reference>
<dbReference type="PANTHER" id="PTHR46558:SF11">
    <property type="entry name" value="HTH-TYPE TRANSCRIPTIONAL REGULATOR XRE"/>
    <property type="match status" value="1"/>
</dbReference>
<sequence>MLSKRLKSVRKNKGLTQEELAKRVKTTKGTISNYENGHSTPSNEMLKDLADALNTTTDYLLGRTENISTEQVEYDFNDPDLQIAFKDASDFSEEARKQTIDFINYIKEKEKKSGRTFKKNKDRNK</sequence>